<reference evidence="1" key="1">
    <citation type="submission" date="2020-04" db="EMBL/GenBank/DDBJ databases">
        <title>Deep metagenomics examines the oral microbiome during advanced dental caries in children, revealing novel taxa and co-occurrences with host molecules.</title>
        <authorList>
            <person name="Baker J.L."/>
            <person name="Morton J.T."/>
            <person name="Dinis M."/>
            <person name="Alvarez R."/>
            <person name="Tran N.C."/>
            <person name="Knight R."/>
            <person name="Edlund A."/>
        </authorList>
    </citation>
    <scope>NUCLEOTIDE SEQUENCE</scope>
    <source>
        <strain evidence="1">JCVI_47_bin.3</strain>
    </source>
</reference>
<evidence type="ECO:0000313" key="1">
    <source>
        <dbReference type="EMBL" id="MBF1673206.1"/>
    </source>
</evidence>
<dbReference type="AlphaFoldDB" id="A0A930Q0W6"/>
<keyword evidence="1" id="KW-0378">Hydrolase</keyword>
<comment type="caution">
    <text evidence="1">The sequence shown here is derived from an EMBL/GenBank/DDBJ whole genome shotgun (WGS) entry which is preliminary data.</text>
</comment>
<evidence type="ECO:0000313" key="2">
    <source>
        <dbReference type="Proteomes" id="UP000785653"/>
    </source>
</evidence>
<dbReference type="GO" id="GO:0006508">
    <property type="term" value="P:proteolysis"/>
    <property type="evidence" value="ECO:0007669"/>
    <property type="project" value="UniProtKB-KW"/>
</dbReference>
<keyword evidence="1" id="KW-0645">Protease</keyword>
<organism evidence="1 2">
    <name type="scientific">Rothia mucilaginosa</name>
    <dbReference type="NCBI Taxonomy" id="43675"/>
    <lineage>
        <taxon>Bacteria</taxon>
        <taxon>Bacillati</taxon>
        <taxon>Actinomycetota</taxon>
        <taxon>Actinomycetes</taxon>
        <taxon>Micrococcales</taxon>
        <taxon>Micrococcaceae</taxon>
        <taxon>Rothia</taxon>
    </lineage>
</organism>
<proteinExistence type="predicted"/>
<sequence>GYPKHFQMQVWNADYRWHWVDAVVREMRDSPFDGVMADNDVENDYYGLDLPIQGVESMTKIREHLDFLVAYAGIELNKIGKILVPNIAESRLRYGKWERHSAYGGGFEEVWLGWGPNDYLSSPYAVMQGREIANGSAGDVNLGATFAGLGGRSAASQKKVTILRTPLSDRKAPITGTDENFLYGLAGFWVFGGGAFTGISATHHDAYDEIPHAPELSYDLGDPVGGIIAQKTAQTRAFTRGWAALNTGSKDVTVTVPSHLVDAANRPVPSSFTLRAHQGVVYRRKA</sequence>
<protein>
    <submittedName>
        <fullName evidence="1">Protease/lipase ABC transporter permease/ATP-binding protein</fullName>
    </submittedName>
</protein>
<dbReference type="Proteomes" id="UP000785653">
    <property type="component" value="Unassembled WGS sequence"/>
</dbReference>
<name>A0A930Q0W6_9MICC</name>
<accession>A0A930Q0W6</accession>
<dbReference type="GO" id="GO:0008233">
    <property type="term" value="F:peptidase activity"/>
    <property type="evidence" value="ECO:0007669"/>
    <property type="project" value="UniProtKB-KW"/>
</dbReference>
<dbReference type="EMBL" id="JABZXS010000027">
    <property type="protein sequence ID" value="MBF1673206.1"/>
    <property type="molecule type" value="Genomic_DNA"/>
</dbReference>
<feature type="non-terminal residue" evidence="1">
    <location>
        <position position="1"/>
    </location>
</feature>
<dbReference type="InterPro" id="IPR029455">
    <property type="entry name" value="GHL15"/>
</dbReference>
<gene>
    <name evidence="1" type="ORF">HXO65_03245</name>
</gene>
<dbReference type="Pfam" id="PF14885">
    <property type="entry name" value="GHL15"/>
    <property type="match status" value="1"/>
</dbReference>